<reference evidence="2 3" key="1">
    <citation type="journal article" date="2014" name="Int. J. Syst. Evol. Microbiol.">
        <title>Complete genome sequence of Corynebacterium casei LMG S-19264T (=DSM 44701T), isolated from a smear-ripened cheese.</title>
        <authorList>
            <consortium name="US DOE Joint Genome Institute (JGI-PGF)"/>
            <person name="Walter F."/>
            <person name="Albersmeier A."/>
            <person name="Kalinowski J."/>
            <person name="Ruckert C."/>
        </authorList>
    </citation>
    <scope>NUCLEOTIDE SEQUENCE [LARGE SCALE GENOMIC DNA]</scope>
    <source>
        <strain evidence="2 3">CGMCC 1.9161</strain>
    </source>
</reference>
<evidence type="ECO:0008006" key="4">
    <source>
        <dbReference type="Google" id="ProtNLM"/>
    </source>
</evidence>
<dbReference type="Proteomes" id="UP000600449">
    <property type="component" value="Unassembled WGS sequence"/>
</dbReference>
<evidence type="ECO:0000313" key="2">
    <source>
        <dbReference type="EMBL" id="GGK49828.1"/>
    </source>
</evidence>
<organism evidence="2 3">
    <name type="scientific">Salinarimonas ramus</name>
    <dbReference type="NCBI Taxonomy" id="690164"/>
    <lineage>
        <taxon>Bacteria</taxon>
        <taxon>Pseudomonadati</taxon>
        <taxon>Pseudomonadota</taxon>
        <taxon>Alphaproteobacteria</taxon>
        <taxon>Hyphomicrobiales</taxon>
        <taxon>Salinarimonadaceae</taxon>
        <taxon>Salinarimonas</taxon>
    </lineage>
</organism>
<name>A0A917QGW2_9HYPH</name>
<evidence type="ECO:0000256" key="1">
    <source>
        <dbReference type="SAM" id="MobiDB-lite"/>
    </source>
</evidence>
<dbReference type="InterPro" id="IPR038573">
    <property type="entry name" value="BrnT_sf"/>
</dbReference>
<accession>A0A917QGW2</accession>
<dbReference type="Pfam" id="PF04365">
    <property type="entry name" value="BrnT_toxin"/>
    <property type="match status" value="1"/>
</dbReference>
<keyword evidence="3" id="KW-1185">Reference proteome</keyword>
<sequence length="114" mass="12559">MDTGTDRPYHGLVDAPNDFEWDDAKASANEAKHGISFETAASVFDDLDRVVFEDGRRAYGEMRFAAIGVTAKGVLFVAFTMRGEAVRIISARPANRKERRRYSDAGGKADGNRT</sequence>
<gene>
    <name evidence="2" type="ORF">GCM10011322_41040</name>
</gene>
<dbReference type="Gene3D" id="3.10.450.530">
    <property type="entry name" value="Ribonuclease toxin, BrnT, of type II toxin-antitoxin system"/>
    <property type="match status" value="1"/>
</dbReference>
<dbReference type="InterPro" id="IPR007460">
    <property type="entry name" value="BrnT_toxin"/>
</dbReference>
<dbReference type="EMBL" id="BMMF01000014">
    <property type="protein sequence ID" value="GGK49828.1"/>
    <property type="molecule type" value="Genomic_DNA"/>
</dbReference>
<dbReference type="AlphaFoldDB" id="A0A917QGW2"/>
<comment type="caution">
    <text evidence="2">The sequence shown here is derived from an EMBL/GenBank/DDBJ whole genome shotgun (WGS) entry which is preliminary data.</text>
</comment>
<dbReference type="RefSeq" id="WP_244645611.1">
    <property type="nucleotide sequence ID" value="NZ_BMMF01000014.1"/>
</dbReference>
<feature type="region of interest" description="Disordered" evidence="1">
    <location>
        <begin position="94"/>
        <end position="114"/>
    </location>
</feature>
<evidence type="ECO:0000313" key="3">
    <source>
        <dbReference type="Proteomes" id="UP000600449"/>
    </source>
</evidence>
<protein>
    <recommendedName>
        <fullName evidence="4">BrnT family toxin</fullName>
    </recommendedName>
</protein>
<proteinExistence type="predicted"/>